<evidence type="ECO:0000313" key="1">
    <source>
        <dbReference type="EMBL" id="KAF5845887.1"/>
    </source>
</evidence>
<name>A0A8H5ZB08_COCSA</name>
<reference evidence="1" key="1">
    <citation type="submission" date="2019-11" db="EMBL/GenBank/DDBJ databases">
        <title>Bipolaris sorokiniana Genome sequencing.</title>
        <authorList>
            <person name="Wang H."/>
        </authorList>
    </citation>
    <scope>NUCLEOTIDE SEQUENCE</scope>
</reference>
<proteinExistence type="predicted"/>
<dbReference type="EMBL" id="WNKQ01000017">
    <property type="protein sequence ID" value="KAF5845887.1"/>
    <property type="molecule type" value="Genomic_DNA"/>
</dbReference>
<organism evidence="1 2">
    <name type="scientific">Cochliobolus sativus</name>
    <name type="common">Common root rot and spot blotch fungus</name>
    <name type="synonym">Bipolaris sorokiniana</name>
    <dbReference type="NCBI Taxonomy" id="45130"/>
    <lineage>
        <taxon>Eukaryota</taxon>
        <taxon>Fungi</taxon>
        <taxon>Dikarya</taxon>
        <taxon>Ascomycota</taxon>
        <taxon>Pezizomycotina</taxon>
        <taxon>Dothideomycetes</taxon>
        <taxon>Pleosporomycetidae</taxon>
        <taxon>Pleosporales</taxon>
        <taxon>Pleosporineae</taxon>
        <taxon>Pleosporaceae</taxon>
        <taxon>Bipolaris</taxon>
    </lineage>
</organism>
<comment type="caution">
    <text evidence="1">The sequence shown here is derived from an EMBL/GenBank/DDBJ whole genome shotgun (WGS) entry which is preliminary data.</text>
</comment>
<dbReference type="Proteomes" id="UP000624244">
    <property type="component" value="Unassembled WGS sequence"/>
</dbReference>
<protein>
    <submittedName>
        <fullName evidence="1">Uncharacterized protein</fullName>
    </submittedName>
</protein>
<evidence type="ECO:0000313" key="2">
    <source>
        <dbReference type="Proteomes" id="UP000624244"/>
    </source>
</evidence>
<accession>A0A8H5ZB08</accession>
<sequence>MYARLLEADKEGCLHSGEIKLWAKLQWDKVGSIDEGRKAINTVLERRCRASISAALSRVKHVIVSRVLFTPLSHETLFVRRNLRQEYKARDVVTNI</sequence>
<gene>
    <name evidence="1" type="ORF">GGP41_008350</name>
</gene>
<dbReference type="AlphaFoldDB" id="A0A8H5ZB08"/>